<keyword evidence="2 3" id="KW-0040">ANK repeat</keyword>
<feature type="repeat" description="ANK" evidence="3">
    <location>
        <begin position="110"/>
        <end position="146"/>
    </location>
</feature>
<organism evidence="6 7">
    <name type="scientific">Adineta ricciae</name>
    <name type="common">Rotifer</name>
    <dbReference type="NCBI Taxonomy" id="249248"/>
    <lineage>
        <taxon>Eukaryota</taxon>
        <taxon>Metazoa</taxon>
        <taxon>Spiralia</taxon>
        <taxon>Gnathifera</taxon>
        <taxon>Rotifera</taxon>
        <taxon>Eurotatoria</taxon>
        <taxon>Bdelloidea</taxon>
        <taxon>Adinetida</taxon>
        <taxon>Adinetidae</taxon>
        <taxon>Adineta</taxon>
    </lineage>
</organism>
<name>A0A815BVH3_ADIRI</name>
<keyword evidence="7" id="KW-1185">Reference proteome</keyword>
<accession>A0A815BVH3</accession>
<evidence type="ECO:0000256" key="2">
    <source>
        <dbReference type="ARBA" id="ARBA00023043"/>
    </source>
</evidence>
<reference evidence="6" key="1">
    <citation type="submission" date="2021-02" db="EMBL/GenBank/DDBJ databases">
        <authorList>
            <person name="Nowell W R."/>
        </authorList>
    </citation>
    <scope>NUCLEOTIDE SEQUENCE</scope>
</reference>
<dbReference type="PANTHER" id="PTHR24198">
    <property type="entry name" value="ANKYRIN REPEAT AND PROTEIN KINASE DOMAIN-CONTAINING PROTEIN"/>
    <property type="match status" value="1"/>
</dbReference>
<feature type="compositionally biased region" description="Polar residues" evidence="4">
    <location>
        <begin position="371"/>
        <end position="380"/>
    </location>
</feature>
<dbReference type="InterPro" id="IPR036770">
    <property type="entry name" value="Ankyrin_rpt-contain_sf"/>
</dbReference>
<dbReference type="Proteomes" id="UP000663852">
    <property type="component" value="Unassembled WGS sequence"/>
</dbReference>
<dbReference type="SMART" id="SM00248">
    <property type="entry name" value="ANK"/>
    <property type="match status" value="4"/>
</dbReference>
<feature type="repeat" description="ANK" evidence="3">
    <location>
        <begin position="74"/>
        <end position="95"/>
    </location>
</feature>
<dbReference type="Gene3D" id="1.25.40.20">
    <property type="entry name" value="Ankyrin repeat-containing domain"/>
    <property type="match status" value="1"/>
</dbReference>
<dbReference type="Pfam" id="PF12796">
    <property type="entry name" value="Ank_2"/>
    <property type="match status" value="2"/>
</dbReference>
<dbReference type="PROSITE" id="PS50088">
    <property type="entry name" value="ANK_REPEAT"/>
    <property type="match status" value="2"/>
</dbReference>
<gene>
    <name evidence="5" type="ORF">EDS130_LOCUS3635</name>
    <name evidence="6" type="ORF">XAT740_LOCUS27692</name>
</gene>
<dbReference type="OrthoDB" id="5406014at2759"/>
<protein>
    <submittedName>
        <fullName evidence="6">Uncharacterized protein</fullName>
    </submittedName>
</protein>
<dbReference type="SUPFAM" id="SSF48403">
    <property type="entry name" value="Ankyrin repeat"/>
    <property type="match status" value="1"/>
</dbReference>
<dbReference type="EMBL" id="CAJNOJ010000009">
    <property type="protein sequence ID" value="CAF0777049.1"/>
    <property type="molecule type" value="Genomic_DNA"/>
</dbReference>
<proteinExistence type="predicted"/>
<comment type="caution">
    <text evidence="6">The sequence shown here is derived from an EMBL/GenBank/DDBJ whole genome shotgun (WGS) entry which is preliminary data.</text>
</comment>
<evidence type="ECO:0000256" key="1">
    <source>
        <dbReference type="ARBA" id="ARBA00022737"/>
    </source>
</evidence>
<evidence type="ECO:0000256" key="3">
    <source>
        <dbReference type="PROSITE-ProRule" id="PRU00023"/>
    </source>
</evidence>
<evidence type="ECO:0000313" key="5">
    <source>
        <dbReference type="EMBL" id="CAF0777049.1"/>
    </source>
</evidence>
<evidence type="ECO:0000313" key="6">
    <source>
        <dbReference type="EMBL" id="CAF1278638.1"/>
    </source>
</evidence>
<keyword evidence="1" id="KW-0677">Repeat</keyword>
<evidence type="ECO:0000313" key="7">
    <source>
        <dbReference type="Proteomes" id="UP000663828"/>
    </source>
</evidence>
<dbReference type="AlphaFoldDB" id="A0A815BVH3"/>
<sequence length="391" mass="44150">MQILESKVLNAIQRAQYKQLALYIRHRYKLNFVTEDGRNGLFYALDIADAHQRQKMIKFCLDHGIDPLQKETSSGFTPLHEAISRQQVESVQLLLANVSGEINWREFDTQGRTILHLAVEANSVPILDALLNVMNHYGVSVDIPDRNGLTPYLLAIKLHLRDMVQILLRKGHASRRQCDLPTHRSANDWEIAGIEDHSLLVRDKLQHEINNAMNEGKISKARQLKQIYDTQLIPSKAESIPRRSTFLSPSITSGLNVKSRTSISEMIDQLPEGDIPDSYVKSEQASQTFHLTQNPSGTLSASSLLPSISTTRRYRPTLTVNALVDLFQVAAEQCAPAYRPSHKTIMNKALEQQARQKQLSQTHRSTLATLNEVSHPSSTLGYRRSVHISKR</sequence>
<evidence type="ECO:0000256" key="4">
    <source>
        <dbReference type="SAM" id="MobiDB-lite"/>
    </source>
</evidence>
<dbReference type="PROSITE" id="PS50297">
    <property type="entry name" value="ANK_REP_REGION"/>
    <property type="match status" value="1"/>
</dbReference>
<dbReference type="Proteomes" id="UP000663828">
    <property type="component" value="Unassembled WGS sequence"/>
</dbReference>
<feature type="region of interest" description="Disordered" evidence="4">
    <location>
        <begin position="371"/>
        <end position="391"/>
    </location>
</feature>
<dbReference type="EMBL" id="CAJNOR010002327">
    <property type="protein sequence ID" value="CAF1278638.1"/>
    <property type="molecule type" value="Genomic_DNA"/>
</dbReference>
<dbReference type="PANTHER" id="PTHR24198:SF165">
    <property type="entry name" value="ANKYRIN REPEAT-CONTAINING PROTEIN-RELATED"/>
    <property type="match status" value="1"/>
</dbReference>
<dbReference type="InterPro" id="IPR002110">
    <property type="entry name" value="Ankyrin_rpt"/>
</dbReference>